<evidence type="ECO:0000259" key="1">
    <source>
        <dbReference type="Pfam" id="PF00534"/>
    </source>
</evidence>
<evidence type="ECO:0000313" key="3">
    <source>
        <dbReference type="Proteomes" id="UP000241447"/>
    </source>
</evidence>
<dbReference type="GO" id="GO:0016757">
    <property type="term" value="F:glycosyltransferase activity"/>
    <property type="evidence" value="ECO:0007669"/>
    <property type="project" value="InterPro"/>
</dbReference>
<dbReference type="SUPFAM" id="SSF53756">
    <property type="entry name" value="UDP-Glycosyltransferase/glycogen phosphorylase"/>
    <property type="match status" value="1"/>
</dbReference>
<evidence type="ECO:0000313" key="2">
    <source>
        <dbReference type="EMBL" id="AVW93597.1"/>
    </source>
</evidence>
<sequence length="375" mass="40863">MAAEAGLEVTFFAPVGPVAPELTHPNITVVCLDQSDILHAKSRVKAALQGIWNAEAVRALSEVMDTLDPATTVMHVHSYVKAISPAIGPVLARGALKNVFTMHDYFLACPNGGFYDYQKDEICTRRAMGVSCLTTQCDVRKASHKAWRVVRQAISQTAGALPRGLKHIIYISEFQKNIMAPYLSAGCGLYHVPNPVEVSPDPKGDPRHSDRFLFIGRLNPEKGAVLFAQAAQMAGVQAVFVGDGQDRDQVLAANPSAQILGWKSPAEVQELIKTARCVVFASLWPEPLGLVPLEAIHLGVPVIAGRWTAACETVDHDRTGLLIETPDAETFAAAIKDLCEDTHPVFERIKTYVPSYTPEAHQKALFDTYMQVLQS</sequence>
<dbReference type="Proteomes" id="UP000241447">
    <property type="component" value="Plasmid pCBLh4d"/>
</dbReference>
<dbReference type="KEGG" id="cbak:DA792_21395"/>
<gene>
    <name evidence="2" type="ORF">DA792_21395</name>
</gene>
<keyword evidence="2" id="KW-0614">Plasmid</keyword>
<dbReference type="PANTHER" id="PTHR45947">
    <property type="entry name" value="SULFOQUINOVOSYL TRANSFERASE SQD2"/>
    <property type="match status" value="1"/>
</dbReference>
<dbReference type="CDD" id="cd03801">
    <property type="entry name" value="GT4_PimA-like"/>
    <property type="match status" value="1"/>
</dbReference>
<dbReference type="Pfam" id="PF00534">
    <property type="entry name" value="Glycos_transf_1"/>
    <property type="match status" value="1"/>
</dbReference>
<feature type="domain" description="Glycosyl transferase family 1" evidence="1">
    <location>
        <begin position="209"/>
        <end position="342"/>
    </location>
</feature>
<proteinExistence type="predicted"/>
<dbReference type="PANTHER" id="PTHR45947:SF3">
    <property type="entry name" value="SULFOQUINOVOSYL TRANSFERASE SQD2"/>
    <property type="match status" value="1"/>
</dbReference>
<reference evidence="2 3" key="1">
    <citation type="submission" date="2018-03" db="EMBL/GenBank/DDBJ databases">
        <title>The Complete Genome of Celeribacter baekdonensis strain LH4, a Thiosulfate-Oxidizing Alphaproteobacterium Isolated from Gulf of Mexico Continental Slope Sediments.</title>
        <authorList>
            <person name="Flood B.E."/>
            <person name="Bailey J.V."/>
            <person name="Leprich D."/>
        </authorList>
    </citation>
    <scope>NUCLEOTIDE SEQUENCE [LARGE SCALE GENOMIC DNA]</scope>
    <source>
        <strain evidence="2 3">LH4</strain>
        <plasmid evidence="3">Plasmid pcblh4d</plasmid>
    </source>
</reference>
<organism evidence="2 3">
    <name type="scientific">Celeribacter baekdonensis</name>
    <dbReference type="NCBI Taxonomy" id="875171"/>
    <lineage>
        <taxon>Bacteria</taxon>
        <taxon>Pseudomonadati</taxon>
        <taxon>Pseudomonadota</taxon>
        <taxon>Alphaproteobacteria</taxon>
        <taxon>Rhodobacterales</taxon>
        <taxon>Roseobacteraceae</taxon>
        <taxon>Celeribacter</taxon>
    </lineage>
</organism>
<geneLocation type="plasmid" evidence="3">
    <name>pcblh4d</name>
</geneLocation>
<dbReference type="InterPro" id="IPR050194">
    <property type="entry name" value="Glycosyltransferase_grp1"/>
</dbReference>
<protein>
    <submittedName>
        <fullName evidence="2">Glycosyl transferase family 1</fullName>
    </submittedName>
</protein>
<dbReference type="OrthoDB" id="9807414at2"/>
<accession>A0A2R4M918</accession>
<name>A0A2R4M918_9RHOB</name>
<dbReference type="Gene3D" id="3.40.50.2000">
    <property type="entry name" value="Glycogen Phosphorylase B"/>
    <property type="match status" value="2"/>
</dbReference>
<keyword evidence="2" id="KW-0808">Transferase</keyword>
<dbReference type="EMBL" id="CP028476">
    <property type="protein sequence ID" value="AVW93597.1"/>
    <property type="molecule type" value="Genomic_DNA"/>
</dbReference>
<dbReference type="AlphaFoldDB" id="A0A2R4M918"/>
<dbReference type="InterPro" id="IPR001296">
    <property type="entry name" value="Glyco_trans_1"/>
</dbReference>
<dbReference type="RefSeq" id="WP_107722836.1">
    <property type="nucleotide sequence ID" value="NZ_CP028476.1"/>
</dbReference>